<dbReference type="PROSITE" id="PS51257">
    <property type="entry name" value="PROKAR_LIPOPROTEIN"/>
    <property type="match status" value="1"/>
</dbReference>
<accession>A0A0A8TMR9</accession>
<dbReference type="AlphaFoldDB" id="A0A0A8TMR9"/>
<dbReference type="InterPro" id="IPR007446">
    <property type="entry name" value="PilP"/>
</dbReference>
<dbReference type="GeneID" id="69460710"/>
<reference evidence="1" key="1">
    <citation type="submission" date="2022-02" db="EMBL/GenBank/DDBJ databases">
        <title>Characterization of Tn125 harboring carbapenem-resistant Acinetobacter bereziniae clinical isolates.</title>
        <authorList>
            <person name="Wong N.-K."/>
            <person name="Pan Q."/>
        </authorList>
    </citation>
    <scope>NUCLEOTIDE SEQUENCE</scope>
    <source>
        <strain evidence="1">GD03393</strain>
    </source>
</reference>
<dbReference type="Pfam" id="PF04351">
    <property type="entry name" value="PilP"/>
    <property type="match status" value="1"/>
</dbReference>
<dbReference type="EMBL" id="CP092085">
    <property type="protein sequence ID" value="UUN97574.1"/>
    <property type="molecule type" value="Genomic_DNA"/>
</dbReference>
<dbReference type="KEGG" id="aber:BSR55_01645"/>
<evidence type="ECO:0000313" key="2">
    <source>
        <dbReference type="Proteomes" id="UP000644140"/>
    </source>
</evidence>
<dbReference type="Proteomes" id="UP000644140">
    <property type="component" value="Chromosome"/>
</dbReference>
<name>A0A0A8TMR9_ACIBZ</name>
<evidence type="ECO:0000313" key="1">
    <source>
        <dbReference type="EMBL" id="UUN97574.1"/>
    </source>
</evidence>
<dbReference type="Gene3D" id="2.30.30.830">
    <property type="match status" value="1"/>
</dbReference>
<dbReference type="RefSeq" id="WP_005034344.1">
    <property type="nucleotide sequence ID" value="NZ_BBLJ01000008.1"/>
</dbReference>
<protein>
    <submittedName>
        <fullName evidence="1">Pilus assembly protein PilP</fullName>
    </submittedName>
</protein>
<sequence>MKKHNKIICGISFTLLLVGCDSRIDAVNQEMANIRSQTPLPIEPAPVFNPVPSFNYSAQQLRSPFLPSSLANELKVMSGKRVYPNFSRQPQPLESYPLESLTLKGSMKGNAGQTVGLIQTPDGEIERVQLGNYMGMNQGRIIEITPTRIDLLEIVPDGRDGYIERPRSLVLIGPVD</sequence>
<organism evidence="1 2">
    <name type="scientific">Acinetobacter bereziniae</name>
    <name type="common">Acinetobacter genomosp. 10</name>
    <dbReference type="NCBI Taxonomy" id="106648"/>
    <lineage>
        <taxon>Bacteria</taxon>
        <taxon>Pseudomonadati</taxon>
        <taxon>Pseudomonadota</taxon>
        <taxon>Gammaproteobacteria</taxon>
        <taxon>Moraxellales</taxon>
        <taxon>Moraxellaceae</taxon>
        <taxon>Acinetobacter</taxon>
    </lineage>
</organism>
<dbReference type="eggNOG" id="COG3168">
    <property type="taxonomic scope" value="Bacteria"/>
</dbReference>
<dbReference type="PIRSF" id="PIRSF016481">
    <property type="entry name" value="Pilus_assembly_PilP"/>
    <property type="match status" value="1"/>
</dbReference>
<proteinExistence type="predicted"/>
<gene>
    <name evidence="1" type="ORF">I9054_019980</name>
</gene>
<dbReference type="STRING" id="106648.GCA_000753985_03244"/>